<feature type="transmembrane region" description="Helical" evidence="15">
    <location>
        <begin position="986"/>
        <end position="1006"/>
    </location>
</feature>
<dbReference type="NCBIfam" id="TIGR00003">
    <property type="entry name" value="copper ion binding protein"/>
    <property type="match status" value="6"/>
</dbReference>
<comment type="similarity">
    <text evidence="15">Belongs to the cation transport ATPase (P-type) (TC 3.A.3) family. Type IB subfamily.</text>
</comment>
<dbReference type="Gene3D" id="3.40.50.1000">
    <property type="entry name" value="HAD superfamily/HAD-like"/>
    <property type="match status" value="1"/>
</dbReference>
<evidence type="ECO:0000256" key="3">
    <source>
        <dbReference type="ARBA" id="ARBA00022448"/>
    </source>
</evidence>
<dbReference type="Pfam" id="PF00122">
    <property type="entry name" value="E1-E2_ATPase"/>
    <property type="match status" value="1"/>
</dbReference>
<dbReference type="Pfam" id="PF00702">
    <property type="entry name" value="Hydrolase"/>
    <property type="match status" value="1"/>
</dbReference>
<dbReference type="FunFam" id="2.70.150.10:FF:000002">
    <property type="entry name" value="Copper-transporting ATPase 1, putative"/>
    <property type="match status" value="1"/>
</dbReference>
<dbReference type="InterPro" id="IPR001757">
    <property type="entry name" value="P_typ_ATPase"/>
</dbReference>
<evidence type="ECO:0000256" key="2">
    <source>
        <dbReference type="ARBA" id="ARBA00012517"/>
    </source>
</evidence>
<keyword evidence="14 15" id="KW-0472">Membrane</keyword>
<feature type="transmembrane region" description="Helical" evidence="15">
    <location>
        <begin position="670"/>
        <end position="689"/>
    </location>
</feature>
<dbReference type="InterPro" id="IPR018303">
    <property type="entry name" value="ATPase_P-typ_P_site"/>
</dbReference>
<dbReference type="PRINTS" id="PR00942">
    <property type="entry name" value="CUATPASEI"/>
</dbReference>
<evidence type="ECO:0000313" key="18">
    <source>
        <dbReference type="EMBL" id="LAC25076.1"/>
    </source>
</evidence>
<evidence type="ECO:0000256" key="4">
    <source>
        <dbReference type="ARBA" id="ARBA00022692"/>
    </source>
</evidence>
<evidence type="ECO:0000256" key="7">
    <source>
        <dbReference type="ARBA" id="ARBA00022741"/>
    </source>
</evidence>
<dbReference type="PANTHER" id="PTHR46594">
    <property type="entry name" value="P-TYPE CATION-TRANSPORTING ATPASE"/>
    <property type="match status" value="1"/>
</dbReference>
<dbReference type="GO" id="GO:0005507">
    <property type="term" value="F:copper ion binding"/>
    <property type="evidence" value="ECO:0007669"/>
    <property type="project" value="InterPro"/>
</dbReference>
<dbReference type="InterPro" id="IPR027256">
    <property type="entry name" value="P-typ_ATPase_IB"/>
</dbReference>
<dbReference type="SFLD" id="SFLDS00003">
    <property type="entry name" value="Haloacid_Dehalogenase"/>
    <property type="match status" value="1"/>
</dbReference>
<feature type="compositionally biased region" description="Low complexity" evidence="16">
    <location>
        <begin position="109"/>
        <end position="132"/>
    </location>
</feature>
<evidence type="ECO:0000256" key="15">
    <source>
        <dbReference type="RuleBase" id="RU362081"/>
    </source>
</evidence>
<keyword evidence="7 15" id="KW-0547">Nucleotide-binding</keyword>
<dbReference type="EMBL" id="IACT01005933">
    <property type="protein sequence ID" value="LAC25076.1"/>
    <property type="molecule type" value="mRNA"/>
</dbReference>
<name>A0A6A7G2H6_9CRUS</name>
<feature type="domain" description="HMA" evidence="17">
    <location>
        <begin position="288"/>
        <end position="354"/>
    </location>
</feature>
<keyword evidence="12" id="KW-0186">Copper</keyword>
<feature type="transmembrane region" description="Helical" evidence="15">
    <location>
        <begin position="1445"/>
        <end position="1465"/>
    </location>
</feature>
<dbReference type="PRINTS" id="PR00119">
    <property type="entry name" value="CATATPASE"/>
</dbReference>
<dbReference type="InterPro" id="IPR008250">
    <property type="entry name" value="ATPase_P-typ_transduc_dom_A_sf"/>
</dbReference>
<dbReference type="GO" id="GO:0016887">
    <property type="term" value="F:ATP hydrolysis activity"/>
    <property type="evidence" value="ECO:0007669"/>
    <property type="project" value="InterPro"/>
</dbReference>
<keyword evidence="3" id="KW-0813">Transport</keyword>
<dbReference type="SUPFAM" id="SSF55008">
    <property type="entry name" value="HMA, heavy metal-associated domain"/>
    <property type="match status" value="6"/>
</dbReference>
<dbReference type="PANTHER" id="PTHR46594:SF4">
    <property type="entry name" value="P-TYPE CATION-TRANSPORTING ATPASE"/>
    <property type="match status" value="1"/>
</dbReference>
<dbReference type="Gene3D" id="3.30.70.100">
    <property type="match status" value="6"/>
</dbReference>
<feature type="domain" description="HMA" evidence="17">
    <location>
        <begin position="193"/>
        <end position="259"/>
    </location>
</feature>
<dbReference type="SUPFAM" id="SSF56784">
    <property type="entry name" value="HAD-like"/>
    <property type="match status" value="1"/>
</dbReference>
<comment type="subcellular location">
    <subcellularLocation>
        <location evidence="1">Golgi apparatus</location>
        <location evidence="1">trans-Golgi network membrane</location>
        <topology evidence="1">Multi-pass membrane protein</topology>
    </subcellularLocation>
    <subcellularLocation>
        <location evidence="15">Membrane</location>
    </subcellularLocation>
</comment>
<feature type="transmembrane region" description="Helical" evidence="15">
    <location>
        <begin position="935"/>
        <end position="960"/>
    </location>
</feature>
<dbReference type="Pfam" id="PF00403">
    <property type="entry name" value="HMA"/>
    <property type="match status" value="6"/>
</dbReference>
<evidence type="ECO:0000256" key="11">
    <source>
        <dbReference type="ARBA" id="ARBA00022989"/>
    </source>
</evidence>
<protein>
    <recommendedName>
        <fullName evidence="2">P-type Cu(+) transporter</fullName>
        <ecNumber evidence="2">7.2.2.8</ecNumber>
    </recommendedName>
</protein>
<evidence type="ECO:0000256" key="13">
    <source>
        <dbReference type="ARBA" id="ARBA00023065"/>
    </source>
</evidence>
<dbReference type="InterPro" id="IPR017969">
    <property type="entry name" value="Heavy-metal-associated_CS"/>
</dbReference>
<feature type="region of interest" description="Disordered" evidence="16">
    <location>
        <begin position="1534"/>
        <end position="1567"/>
    </location>
</feature>
<keyword evidence="4 15" id="KW-0812">Transmembrane</keyword>
<dbReference type="GO" id="GO:0016020">
    <property type="term" value="C:membrane"/>
    <property type="evidence" value="ECO:0007669"/>
    <property type="project" value="UniProtKB-SubCell"/>
</dbReference>
<feature type="region of interest" description="Disordered" evidence="16">
    <location>
        <begin position="453"/>
        <end position="480"/>
    </location>
</feature>
<feature type="compositionally biased region" description="Polar residues" evidence="16">
    <location>
        <begin position="468"/>
        <end position="480"/>
    </location>
</feature>
<feature type="transmembrane region" description="Helical" evidence="15">
    <location>
        <begin position="701"/>
        <end position="725"/>
    </location>
</feature>
<dbReference type="InterPro" id="IPR044492">
    <property type="entry name" value="P_typ_ATPase_HD_dom"/>
</dbReference>
<evidence type="ECO:0000256" key="8">
    <source>
        <dbReference type="ARBA" id="ARBA00022796"/>
    </source>
</evidence>
<keyword evidence="9 15" id="KW-0067">ATP-binding</keyword>
<evidence type="ECO:0000256" key="1">
    <source>
        <dbReference type="ARBA" id="ARBA00004166"/>
    </source>
</evidence>
<proteinExistence type="evidence at transcript level"/>
<dbReference type="InterPro" id="IPR023298">
    <property type="entry name" value="ATPase_P-typ_TM_dom_sf"/>
</dbReference>
<feature type="transmembrane region" description="Helical" evidence="15">
    <location>
        <begin position="745"/>
        <end position="768"/>
    </location>
</feature>
<dbReference type="GO" id="GO:0140581">
    <property type="term" value="F:P-type monovalent copper transporter activity"/>
    <property type="evidence" value="ECO:0007669"/>
    <property type="project" value="UniProtKB-EC"/>
</dbReference>
<dbReference type="EC" id="7.2.2.8" evidence="2"/>
<dbReference type="InterPro" id="IPR006121">
    <property type="entry name" value="HMA_dom"/>
</dbReference>
<dbReference type="CDD" id="cd02094">
    <property type="entry name" value="P-type_ATPase_Cu-like"/>
    <property type="match status" value="1"/>
</dbReference>
<dbReference type="SFLD" id="SFLDG00002">
    <property type="entry name" value="C1.7:_P-type_atpase_like"/>
    <property type="match status" value="1"/>
</dbReference>
<dbReference type="PROSITE" id="PS01047">
    <property type="entry name" value="HMA_1"/>
    <property type="match status" value="4"/>
</dbReference>
<dbReference type="InterPro" id="IPR036412">
    <property type="entry name" value="HAD-like_sf"/>
</dbReference>
<dbReference type="SUPFAM" id="SSF81653">
    <property type="entry name" value="Calcium ATPase, transduction domain A"/>
    <property type="match status" value="1"/>
</dbReference>
<evidence type="ECO:0000256" key="12">
    <source>
        <dbReference type="ARBA" id="ARBA00023008"/>
    </source>
</evidence>
<keyword evidence="5 15" id="KW-0479">Metal-binding</keyword>
<evidence type="ECO:0000256" key="5">
    <source>
        <dbReference type="ARBA" id="ARBA00022723"/>
    </source>
</evidence>
<dbReference type="Gene3D" id="3.40.1110.10">
    <property type="entry name" value="Calcium-transporting ATPase, cytoplasmic domain N"/>
    <property type="match status" value="1"/>
</dbReference>
<dbReference type="PROSITE" id="PS00154">
    <property type="entry name" value="ATPASE_E1_E2"/>
    <property type="match status" value="1"/>
</dbReference>
<dbReference type="SUPFAM" id="SSF81665">
    <property type="entry name" value="Calcium ATPase, transmembrane domain M"/>
    <property type="match status" value="1"/>
</dbReference>
<evidence type="ECO:0000256" key="9">
    <source>
        <dbReference type="ARBA" id="ARBA00022840"/>
    </source>
</evidence>
<reference evidence="18" key="1">
    <citation type="submission" date="2017-11" db="EMBL/GenBank/DDBJ databases">
        <title>The sensing device of the deep-sea amphipod.</title>
        <authorList>
            <person name="Kobayashi H."/>
            <person name="Nagahama T."/>
            <person name="Arai W."/>
            <person name="Sasagawa Y."/>
            <person name="Umeda M."/>
            <person name="Hayashi T."/>
            <person name="Nikaido I."/>
            <person name="Watanabe H."/>
            <person name="Oguri K."/>
            <person name="Kitazato H."/>
            <person name="Fujioka K."/>
            <person name="Kido Y."/>
            <person name="Takami H."/>
        </authorList>
    </citation>
    <scope>NUCLEOTIDE SEQUENCE</scope>
    <source>
        <tissue evidence="18">Whole body</tissue>
    </source>
</reference>
<dbReference type="InterPro" id="IPR006122">
    <property type="entry name" value="HMA_Cu_ion-bd"/>
</dbReference>
<dbReference type="InterPro" id="IPR023214">
    <property type="entry name" value="HAD_sf"/>
</dbReference>
<keyword evidence="11 15" id="KW-1133">Transmembrane helix</keyword>
<evidence type="ECO:0000256" key="16">
    <source>
        <dbReference type="SAM" id="MobiDB-lite"/>
    </source>
</evidence>
<keyword evidence="6" id="KW-0677">Repeat</keyword>
<dbReference type="GO" id="GO:0005802">
    <property type="term" value="C:trans-Golgi network"/>
    <property type="evidence" value="ECO:0007669"/>
    <property type="project" value="UniProtKB-ARBA"/>
</dbReference>
<dbReference type="PROSITE" id="PS50846">
    <property type="entry name" value="HMA_2"/>
    <property type="match status" value="6"/>
</dbReference>
<dbReference type="SUPFAM" id="SSF81660">
    <property type="entry name" value="Metal cation-transporting ATPase, ATP-binding domain N"/>
    <property type="match status" value="1"/>
</dbReference>
<dbReference type="GO" id="GO:0005524">
    <property type="term" value="F:ATP binding"/>
    <property type="evidence" value="ECO:0007669"/>
    <property type="project" value="UniProtKB-UniRule"/>
</dbReference>
<dbReference type="SFLD" id="SFLDF00027">
    <property type="entry name" value="p-type_atpase"/>
    <property type="match status" value="1"/>
</dbReference>
<evidence type="ECO:0000256" key="10">
    <source>
        <dbReference type="ARBA" id="ARBA00022967"/>
    </source>
</evidence>
<feature type="region of interest" description="Disordered" evidence="16">
    <location>
        <begin position="91"/>
        <end position="141"/>
    </location>
</feature>
<feature type="domain" description="HMA" evidence="17">
    <location>
        <begin position="502"/>
        <end position="568"/>
    </location>
</feature>
<feature type="transmembrane region" description="Helical" evidence="15">
    <location>
        <begin position="1417"/>
        <end position="1439"/>
    </location>
</feature>
<dbReference type="CDD" id="cd00371">
    <property type="entry name" value="HMA"/>
    <property type="match status" value="6"/>
</dbReference>
<keyword evidence="10" id="KW-1278">Translocase</keyword>
<evidence type="ECO:0000256" key="14">
    <source>
        <dbReference type="ARBA" id="ARBA00023136"/>
    </source>
</evidence>
<dbReference type="InterPro" id="IPR023299">
    <property type="entry name" value="ATPase_P-typ_cyto_dom_N"/>
</dbReference>
<dbReference type="FunFam" id="3.30.70.100:FF:000001">
    <property type="entry name" value="ATPase copper transporting beta"/>
    <property type="match status" value="6"/>
</dbReference>
<evidence type="ECO:0000256" key="6">
    <source>
        <dbReference type="ARBA" id="ARBA00022737"/>
    </source>
</evidence>
<evidence type="ECO:0000259" key="17">
    <source>
        <dbReference type="PROSITE" id="PS50846"/>
    </source>
</evidence>
<dbReference type="NCBIfam" id="TIGR01525">
    <property type="entry name" value="ATPase-IB_hvy"/>
    <property type="match status" value="1"/>
</dbReference>
<feature type="domain" description="HMA" evidence="17">
    <location>
        <begin position="6"/>
        <end position="72"/>
    </location>
</feature>
<sequence>MSGQSITSVMSIHGMTCQSCVRSIEGVVKDLPGVSSVHVDLPSATGKVDHDPWVISATQISDRVDDMGFECKVLSTGDDLDVVSALDASEKDSLAGSNVGSPVNKATIMSSKNSGRPGSSNSSSRSGSLMPNSGGGITNNVNITDSSTSVARNVEVAVTIIPEPLVASSASGSSSVPTADLLGEKFDCACGDQLLEIDVQGMTCGSCVKSIEGQVSKVPGVKVVKVSLEKHKAAVIYDPAATGPEPIRECIESAGFDATIVGTSGGGGNTNAAADVPTTSAGAGAREAVVVLSIEGMTCQSCVRNIQSTVGEKPGVVSIQVSLERKEGEVRYDTSATTAQNIRDHIDDMGFVATLPHTGVPASCVVQIAGMTCMSCVRNIESTVGAKHGVTHIKVSLEAKEGRVEFDSTVLRADQVAEMIDDMGFDATLKQISDFKTHKTIVNGALNQLMTTQSSRSAAAEENHRRGSNTTSEQSITTSKSVAADNKAVEVGFSGKHAGDLDKCFIRITGMTCASCVAAIEKHGKRIKGVENILVALMAAKAEVMYDSAITSPQDVADSITELGFPSTVLIQSKSEQGGVVELQIAGMTCASCVYVIESHAKKLNGVQTAVVALTTERGKFSFDPATTGARDIIDCINGLGFTATLLTNDLKSANYLDHSEEIAKWRNSFIVSLVFGVPAMIVMIYYMAMMKHMTHEEMCCIIPGLSLENLLLFLLSTPVQFIGGRHFYVQAFKALRHGTANMDVLIMLATTVSYTYSLGVVIAAVVLQQASSPMTFFDTPPMLLMFVSGGRWLEHVTKGKTSEALAKLIQLQATEAVLVTLDPDTQQIISEKVIEVELIQRADVLKVKPGEKIPVDGRVLSGSSMADESLITGESMPVAKKEGSPVIGGSINQNGLLLVQATLIGQDTTLAQIVKLIEEAQTSKAPIQQLADKIAGYFVPMVVLVSTATLLAWIIVGYVDIEAVEPNWKEKEAEGFTKVEMILEFAFRCAITVLAIACPCALGLATPTAVMVGTGVGANMGILIKGAEPLENAHKVKSIVFDKTGTITHGCPKVTRVSLYSNKVALAHFLAITGAAEGDSEHPLATAISSFCRDTLNTKLLGQTSGFKAVPGFGLQCSVTNIRDAVAAATTAPNMLDATQPSPAKIMEAGLHDPHNLRPADSLLIVDNVLVDFSLQHLGPSSTGNKGGSPTTLTTTSSSVPLVAVETRQGFSTTNSNGNKLPLEPVDVFDLEEPFQVIIGNRDWMKENSVPVPDAVDEQMSLQENLGHTAVLIAVNGNLLGMMAVADTVKSDAALTVYTLRKRGLEVILLTGDNQKTARAIARQVGINRVFAEVLPSHKVRKIRQLQETGVRVAMVGDGVNDSPALAQADVGIAIGSGTDVAVEAADIVLMRKDLLDVVACLDLSKKTVRRIHMNFLFASVYNLVGIPVAAGVFRPLGFALQPWMGSAAMAMSSVSVVASSLWLKMYRKPTKEALSTLDFHKTREARLGITAEDDNISMHRGLDDLPTPRQASTLSRLFGSIRFIDRRTPSLLPSPDKYYDDDNSDDDATTDQSDQKYTTGHFDQRYDSQDHVAVEMMPCNKQ</sequence>
<dbReference type="InterPro" id="IPR059000">
    <property type="entry name" value="ATPase_P-type_domA"/>
</dbReference>
<accession>A0A6A7G2H6</accession>
<feature type="domain" description="HMA" evidence="17">
    <location>
        <begin position="579"/>
        <end position="645"/>
    </location>
</feature>
<keyword evidence="13" id="KW-0406">Ion transport</keyword>
<dbReference type="Gene3D" id="2.70.150.10">
    <property type="entry name" value="Calcium-transporting ATPase, cytoplasmic transduction domain A"/>
    <property type="match status" value="1"/>
</dbReference>
<keyword evidence="8" id="KW-0187">Copper transport</keyword>
<dbReference type="InterPro" id="IPR036163">
    <property type="entry name" value="HMA_dom_sf"/>
</dbReference>
<feature type="domain" description="HMA" evidence="17">
    <location>
        <begin position="362"/>
        <end position="428"/>
    </location>
</feature>
<dbReference type="NCBIfam" id="TIGR01494">
    <property type="entry name" value="ATPase_P-type"/>
    <property type="match status" value="2"/>
</dbReference>
<dbReference type="FunFam" id="3.40.50.1000:FF:000031">
    <property type="entry name" value="Probable copper-transporting ATPase HMA5"/>
    <property type="match status" value="1"/>
</dbReference>
<organism evidence="18">
    <name type="scientific">Hirondellea gigas</name>
    <dbReference type="NCBI Taxonomy" id="1518452"/>
    <lineage>
        <taxon>Eukaryota</taxon>
        <taxon>Metazoa</taxon>
        <taxon>Ecdysozoa</taxon>
        <taxon>Arthropoda</taxon>
        <taxon>Crustacea</taxon>
        <taxon>Multicrustacea</taxon>
        <taxon>Malacostraca</taxon>
        <taxon>Eumalacostraca</taxon>
        <taxon>Peracarida</taxon>
        <taxon>Amphipoda</taxon>
        <taxon>Amphilochidea</taxon>
        <taxon>Lysianassida</taxon>
        <taxon>Lysianassidira</taxon>
        <taxon>Lysianassoidea</taxon>
        <taxon>Lysianassidae</taxon>
        <taxon>Hirondellea</taxon>
    </lineage>
</organism>
<feature type="compositionally biased region" description="Acidic residues" evidence="16">
    <location>
        <begin position="1541"/>
        <end position="1551"/>
    </location>
</feature>